<feature type="transmembrane region" description="Helical" evidence="6">
    <location>
        <begin position="303"/>
        <end position="329"/>
    </location>
</feature>
<dbReference type="InterPro" id="IPR050189">
    <property type="entry name" value="MFS_Efflux_Transporters"/>
</dbReference>
<feature type="transmembrane region" description="Helical" evidence="6">
    <location>
        <begin position="341"/>
        <end position="362"/>
    </location>
</feature>
<feature type="transmembrane region" description="Helical" evidence="6">
    <location>
        <begin position="113"/>
        <end position="134"/>
    </location>
</feature>
<name>F2KA29_PSEBN</name>
<feature type="transmembrane region" description="Helical" evidence="6">
    <location>
        <begin position="57"/>
        <end position="77"/>
    </location>
</feature>
<protein>
    <submittedName>
        <fullName evidence="8">Putative transporter, membrane protein</fullName>
    </submittedName>
</protein>
<dbReference type="CDD" id="cd17324">
    <property type="entry name" value="MFS_NepI_like"/>
    <property type="match status" value="1"/>
</dbReference>
<feature type="transmembrane region" description="Helical" evidence="6">
    <location>
        <begin position="15"/>
        <end position="37"/>
    </location>
</feature>
<dbReference type="EMBL" id="CP002585">
    <property type="protein sequence ID" value="AEA68320.1"/>
    <property type="molecule type" value="Genomic_DNA"/>
</dbReference>
<feature type="transmembrane region" description="Helical" evidence="6">
    <location>
        <begin position="368"/>
        <end position="388"/>
    </location>
</feature>
<dbReference type="Proteomes" id="UP000006692">
    <property type="component" value="Chromosome"/>
</dbReference>
<dbReference type="PANTHER" id="PTHR43124">
    <property type="entry name" value="PURINE EFFLUX PUMP PBUE"/>
    <property type="match status" value="1"/>
</dbReference>
<evidence type="ECO:0000256" key="1">
    <source>
        <dbReference type="ARBA" id="ARBA00004651"/>
    </source>
</evidence>
<dbReference type="Gene3D" id="1.20.1250.20">
    <property type="entry name" value="MFS general substrate transporter like domains"/>
    <property type="match status" value="1"/>
</dbReference>
<evidence type="ECO:0000256" key="3">
    <source>
        <dbReference type="ARBA" id="ARBA00022692"/>
    </source>
</evidence>
<keyword evidence="4 6" id="KW-1133">Transmembrane helix</keyword>
<evidence type="ECO:0000256" key="2">
    <source>
        <dbReference type="ARBA" id="ARBA00022475"/>
    </source>
</evidence>
<dbReference type="HOGENOM" id="CLU_001265_61_1_6"/>
<dbReference type="KEGG" id="pba:PSEBR_a2070"/>
<evidence type="ECO:0000256" key="5">
    <source>
        <dbReference type="ARBA" id="ARBA00023136"/>
    </source>
</evidence>
<dbReference type="InterPro" id="IPR036259">
    <property type="entry name" value="MFS_trans_sf"/>
</dbReference>
<dbReference type="STRING" id="994484.PSEBR_a2070"/>
<dbReference type="InterPro" id="IPR020846">
    <property type="entry name" value="MFS_dom"/>
</dbReference>
<dbReference type="PANTHER" id="PTHR43124:SF5">
    <property type="entry name" value="PURINE RIBONUCLEOSIDE EFFLUX PUMP NEPI"/>
    <property type="match status" value="1"/>
</dbReference>
<evidence type="ECO:0000256" key="6">
    <source>
        <dbReference type="SAM" id="Phobius"/>
    </source>
</evidence>
<dbReference type="AlphaFoldDB" id="F2KA29"/>
<proteinExistence type="predicted"/>
<dbReference type="PROSITE" id="PS50850">
    <property type="entry name" value="MFS"/>
    <property type="match status" value="1"/>
</dbReference>
<comment type="subcellular location">
    <subcellularLocation>
        <location evidence="1">Cell membrane</location>
        <topology evidence="1">Multi-pass membrane protein</topology>
    </subcellularLocation>
</comment>
<dbReference type="InterPro" id="IPR011701">
    <property type="entry name" value="MFS"/>
</dbReference>
<dbReference type="GO" id="GO:0022857">
    <property type="term" value="F:transmembrane transporter activity"/>
    <property type="evidence" value="ECO:0007669"/>
    <property type="project" value="InterPro"/>
</dbReference>
<dbReference type="RefSeq" id="WP_013692835.1">
    <property type="nucleotide sequence ID" value="NC_015379.1"/>
</dbReference>
<keyword evidence="2" id="KW-1003">Cell membrane</keyword>
<feature type="transmembrane region" description="Helical" evidence="6">
    <location>
        <begin position="146"/>
        <end position="164"/>
    </location>
</feature>
<keyword evidence="3 6" id="KW-0812">Transmembrane</keyword>
<evidence type="ECO:0000313" key="8">
    <source>
        <dbReference type="EMBL" id="AEA68320.1"/>
    </source>
</evidence>
<feature type="transmembrane region" description="Helical" evidence="6">
    <location>
        <begin position="215"/>
        <end position="236"/>
    </location>
</feature>
<feature type="domain" description="Major facilitator superfamily (MFS) profile" evidence="7">
    <location>
        <begin position="1"/>
        <end position="393"/>
    </location>
</feature>
<evidence type="ECO:0000256" key="4">
    <source>
        <dbReference type="ARBA" id="ARBA00022989"/>
    </source>
</evidence>
<sequence>MTTSTLNTAQIDSRIWSAVGSLTLCVALLIAAEFMPVSLLTPIANDLHTSQGMAGQAISISGFFAVVASLCIASIAGRFDRRHVLVSMTLLMLISLVVIALAPGFTWLMIARAFLGVAIGGFWALSTATVLRIVPEEAVPKALGMIYMGHSVAAAFAAPIGAYVGGHLGWRFVFAALVPIVIINVIWQYKSLPAMQPEKTIPLSRLFGVLKRRNVMFGLLAAMLTFGGTFTAFTYLRPFLEQVTGVGSTQLSVLLLSLGIAGFGGTYIVSRLLEKQFLFQLLRWLPVALAVMTVALAELGYSFAAAAIMMFAWGMLYSAIPVCWSTWLAKEVSDEPETGGGLMVAAIQMAIMVGGAFGGSLLDHVSVTAPLIGGSVLLILAALVVGNGGRLTQSTPAR</sequence>
<feature type="transmembrane region" description="Helical" evidence="6">
    <location>
        <begin position="170"/>
        <end position="189"/>
    </location>
</feature>
<organism evidence="8 9">
    <name type="scientific">Pseudomonas brassicacearum (strain NFM421)</name>
    <dbReference type="NCBI Taxonomy" id="994484"/>
    <lineage>
        <taxon>Bacteria</taxon>
        <taxon>Pseudomonadati</taxon>
        <taxon>Pseudomonadota</taxon>
        <taxon>Gammaproteobacteria</taxon>
        <taxon>Pseudomonadales</taxon>
        <taxon>Pseudomonadaceae</taxon>
        <taxon>Pseudomonas</taxon>
    </lineage>
</organism>
<accession>F2KA29</accession>
<keyword evidence="5 6" id="KW-0472">Membrane</keyword>
<dbReference type="Pfam" id="PF07690">
    <property type="entry name" value="MFS_1"/>
    <property type="match status" value="1"/>
</dbReference>
<dbReference type="GO" id="GO:0005886">
    <property type="term" value="C:plasma membrane"/>
    <property type="evidence" value="ECO:0007669"/>
    <property type="project" value="UniProtKB-SubCell"/>
</dbReference>
<reference evidence="8 9" key="1">
    <citation type="journal article" date="2011" name="J. Bacteriol.">
        <title>Complete genome sequence of a beneficial plant root-associated bacterium, Pseudomonas brassicacearum.</title>
        <authorList>
            <person name="Ortet P."/>
            <person name="Barakat M."/>
            <person name="Lalaouna D."/>
            <person name="Fochesato S."/>
            <person name="Barbe V."/>
            <person name="Vacherie B."/>
            <person name="Santaella C."/>
            <person name="Heulin T."/>
            <person name="Achouak W."/>
        </authorList>
    </citation>
    <scope>NUCLEOTIDE SEQUENCE [LARGE SCALE GENOMIC DNA]</scope>
    <source>
        <strain evidence="8 9">NFM421</strain>
    </source>
</reference>
<gene>
    <name evidence="8" type="ORF">PSEBR_a2070</name>
</gene>
<reference key="2">
    <citation type="submission" date="2011-03" db="EMBL/GenBank/DDBJ databases">
        <title>Complete Genome Sequence of a beneficial plant roots-associated bacterium Pseudomonas brassicacearum.</title>
        <authorList>
            <person name="Ortet P."/>
            <person name="Barakat M."/>
            <person name="Lalaouna D."/>
            <person name="Fochesato S."/>
            <person name="Barbe V."/>
            <person name="Santaella C."/>
            <person name="Heulin T."/>
            <person name="Achouak W."/>
        </authorList>
    </citation>
    <scope>NUCLEOTIDE SEQUENCE</scope>
    <source>
        <strain>NFM421</strain>
    </source>
</reference>
<feature type="transmembrane region" description="Helical" evidence="6">
    <location>
        <begin position="281"/>
        <end position="297"/>
    </location>
</feature>
<evidence type="ECO:0000313" key="9">
    <source>
        <dbReference type="Proteomes" id="UP000006692"/>
    </source>
</evidence>
<evidence type="ECO:0000259" key="7">
    <source>
        <dbReference type="PROSITE" id="PS50850"/>
    </source>
</evidence>
<dbReference type="SUPFAM" id="SSF103473">
    <property type="entry name" value="MFS general substrate transporter"/>
    <property type="match status" value="1"/>
</dbReference>
<feature type="transmembrane region" description="Helical" evidence="6">
    <location>
        <begin position="84"/>
        <end position="107"/>
    </location>
</feature>
<feature type="transmembrane region" description="Helical" evidence="6">
    <location>
        <begin position="248"/>
        <end position="269"/>
    </location>
</feature>